<dbReference type="InterPro" id="IPR038377">
    <property type="entry name" value="Na/Glc_symporter_sf"/>
</dbReference>
<name>A0A9C6U8C9_FRAOC</name>
<evidence type="ECO:0000256" key="1">
    <source>
        <dbReference type="ARBA" id="ARBA00004651"/>
    </source>
</evidence>
<protein>
    <submittedName>
        <fullName evidence="14">Sodium-coupled monocarboxylate transporter 1-like</fullName>
    </submittedName>
</protein>
<dbReference type="Pfam" id="PF00474">
    <property type="entry name" value="SSF"/>
    <property type="match status" value="1"/>
</dbReference>
<keyword evidence="5 12" id="KW-0812">Transmembrane</keyword>
<sequence length="187" mass="20636">MNTTTMASLAATLATSSTTASTPMLQEGNEPLFHWADYLVLALTLGISLLVGLYYGCFGSRQKTDLEYLLANRQMKTVPVAISLIAGFISGITLLGTPADIYSYGTQYYAIVIGIFFMAFAISYLYIPVFVNLNVRSSFEYLNVRFGDRAVRTLSAAIFLLDAHSTLSSTNINGLSTFYNKYRELHQ</sequence>
<dbReference type="GeneID" id="127749735"/>
<dbReference type="PROSITE" id="PS50283">
    <property type="entry name" value="NA_SOLUT_SYMP_3"/>
    <property type="match status" value="1"/>
</dbReference>
<comment type="subcellular location">
    <subcellularLocation>
        <location evidence="1">Cell membrane</location>
        <topology evidence="1">Multi-pass membrane protein</topology>
    </subcellularLocation>
</comment>
<dbReference type="GO" id="GO:0006814">
    <property type="term" value="P:sodium ion transport"/>
    <property type="evidence" value="ECO:0007669"/>
    <property type="project" value="UniProtKB-KW"/>
</dbReference>
<feature type="transmembrane region" description="Helical" evidence="12">
    <location>
        <begin position="35"/>
        <end position="57"/>
    </location>
</feature>
<keyword evidence="3" id="KW-0813">Transport</keyword>
<dbReference type="AlphaFoldDB" id="A0A9C6U8C9"/>
<gene>
    <name evidence="14" type="primary">LOC127749735</name>
</gene>
<dbReference type="PANTHER" id="PTHR42985">
    <property type="entry name" value="SODIUM-COUPLED MONOCARBOXYLATE TRANSPORTER"/>
    <property type="match status" value="1"/>
</dbReference>
<comment type="similarity">
    <text evidence="2 11">Belongs to the sodium:solute symporter (SSF) (TC 2.A.21) family.</text>
</comment>
<dbReference type="OrthoDB" id="6132759at2759"/>
<dbReference type="InterPro" id="IPR001734">
    <property type="entry name" value="Na/solute_symporter"/>
</dbReference>
<evidence type="ECO:0000256" key="10">
    <source>
        <dbReference type="ARBA" id="ARBA00023201"/>
    </source>
</evidence>
<evidence type="ECO:0000256" key="2">
    <source>
        <dbReference type="ARBA" id="ARBA00006434"/>
    </source>
</evidence>
<dbReference type="InterPro" id="IPR051163">
    <property type="entry name" value="Sodium:Solute_Symporter_SSF"/>
</dbReference>
<dbReference type="Gene3D" id="1.20.1730.10">
    <property type="entry name" value="Sodium/glucose cotransporter"/>
    <property type="match status" value="1"/>
</dbReference>
<keyword evidence="7" id="KW-0915">Sodium</keyword>
<evidence type="ECO:0000313" key="13">
    <source>
        <dbReference type="Proteomes" id="UP000504606"/>
    </source>
</evidence>
<accession>A0A9C6U8C9</accession>
<dbReference type="GO" id="GO:0015293">
    <property type="term" value="F:symporter activity"/>
    <property type="evidence" value="ECO:0007669"/>
    <property type="project" value="TreeGrafter"/>
</dbReference>
<evidence type="ECO:0000256" key="7">
    <source>
        <dbReference type="ARBA" id="ARBA00023053"/>
    </source>
</evidence>
<feature type="transmembrane region" description="Helical" evidence="12">
    <location>
        <begin position="78"/>
        <end position="96"/>
    </location>
</feature>
<feature type="transmembrane region" description="Helical" evidence="12">
    <location>
        <begin position="108"/>
        <end position="127"/>
    </location>
</feature>
<keyword evidence="4" id="KW-1003">Cell membrane</keyword>
<proteinExistence type="inferred from homology"/>
<keyword evidence="6 12" id="KW-1133">Transmembrane helix</keyword>
<evidence type="ECO:0000256" key="6">
    <source>
        <dbReference type="ARBA" id="ARBA00022989"/>
    </source>
</evidence>
<organism evidence="13 14">
    <name type="scientific">Frankliniella occidentalis</name>
    <name type="common">Western flower thrips</name>
    <name type="synonym">Euthrips occidentalis</name>
    <dbReference type="NCBI Taxonomy" id="133901"/>
    <lineage>
        <taxon>Eukaryota</taxon>
        <taxon>Metazoa</taxon>
        <taxon>Ecdysozoa</taxon>
        <taxon>Arthropoda</taxon>
        <taxon>Hexapoda</taxon>
        <taxon>Insecta</taxon>
        <taxon>Pterygota</taxon>
        <taxon>Neoptera</taxon>
        <taxon>Paraneoptera</taxon>
        <taxon>Thysanoptera</taxon>
        <taxon>Terebrantia</taxon>
        <taxon>Thripoidea</taxon>
        <taxon>Thripidae</taxon>
        <taxon>Frankliniella</taxon>
    </lineage>
</organism>
<dbReference type="RefSeq" id="XP_052125157.1">
    <property type="nucleotide sequence ID" value="XM_052269197.1"/>
</dbReference>
<dbReference type="GO" id="GO:0005886">
    <property type="term" value="C:plasma membrane"/>
    <property type="evidence" value="ECO:0007669"/>
    <property type="project" value="UniProtKB-SubCell"/>
</dbReference>
<evidence type="ECO:0000256" key="3">
    <source>
        <dbReference type="ARBA" id="ARBA00022448"/>
    </source>
</evidence>
<evidence type="ECO:0000256" key="4">
    <source>
        <dbReference type="ARBA" id="ARBA00022475"/>
    </source>
</evidence>
<reference evidence="14" key="1">
    <citation type="submission" date="2025-08" db="UniProtKB">
        <authorList>
            <consortium name="RefSeq"/>
        </authorList>
    </citation>
    <scope>IDENTIFICATION</scope>
    <source>
        <tissue evidence="14">Whole organism</tissue>
    </source>
</reference>
<keyword evidence="8" id="KW-0406">Ion transport</keyword>
<evidence type="ECO:0000256" key="9">
    <source>
        <dbReference type="ARBA" id="ARBA00023136"/>
    </source>
</evidence>
<keyword evidence="10" id="KW-0739">Sodium transport</keyword>
<keyword evidence="13" id="KW-1185">Reference proteome</keyword>
<evidence type="ECO:0000256" key="11">
    <source>
        <dbReference type="RuleBase" id="RU362091"/>
    </source>
</evidence>
<dbReference type="PANTHER" id="PTHR42985:SF39">
    <property type="entry name" value="GH10366P"/>
    <property type="match status" value="1"/>
</dbReference>
<dbReference type="KEGG" id="foc:127749735"/>
<evidence type="ECO:0000313" key="14">
    <source>
        <dbReference type="RefSeq" id="XP_052125157.1"/>
    </source>
</evidence>
<keyword evidence="9 12" id="KW-0472">Membrane</keyword>
<dbReference type="Proteomes" id="UP000504606">
    <property type="component" value="Unplaced"/>
</dbReference>
<evidence type="ECO:0000256" key="8">
    <source>
        <dbReference type="ARBA" id="ARBA00023065"/>
    </source>
</evidence>
<evidence type="ECO:0000256" key="12">
    <source>
        <dbReference type="SAM" id="Phobius"/>
    </source>
</evidence>
<evidence type="ECO:0000256" key="5">
    <source>
        <dbReference type="ARBA" id="ARBA00022692"/>
    </source>
</evidence>